<comment type="caution">
    <text evidence="2">The sequence shown here is derived from an EMBL/GenBank/DDBJ whole genome shotgun (WGS) entry which is preliminary data.</text>
</comment>
<reference evidence="2" key="1">
    <citation type="submission" date="2021-03" db="EMBL/GenBank/DDBJ databases">
        <authorList>
            <person name="Tagirdzhanova G."/>
        </authorList>
    </citation>
    <scope>NUCLEOTIDE SEQUENCE</scope>
</reference>
<keyword evidence="3" id="KW-1185">Reference proteome</keyword>
<organism evidence="2 3">
    <name type="scientific">Heterodermia speciosa</name>
    <dbReference type="NCBI Taxonomy" id="116794"/>
    <lineage>
        <taxon>Eukaryota</taxon>
        <taxon>Fungi</taxon>
        <taxon>Dikarya</taxon>
        <taxon>Ascomycota</taxon>
        <taxon>Pezizomycotina</taxon>
        <taxon>Lecanoromycetes</taxon>
        <taxon>OSLEUM clade</taxon>
        <taxon>Lecanoromycetidae</taxon>
        <taxon>Caliciales</taxon>
        <taxon>Physciaceae</taxon>
        <taxon>Heterodermia</taxon>
    </lineage>
</organism>
<dbReference type="PANTHER" id="PTHR31360:SF0">
    <property type="entry name" value="OIL BODY-ASSOCIATED PROTEIN 1B"/>
    <property type="match status" value="1"/>
</dbReference>
<dbReference type="InterPro" id="IPR010686">
    <property type="entry name" value="OBAP-like"/>
</dbReference>
<dbReference type="PANTHER" id="PTHR31360">
    <property type="match status" value="1"/>
</dbReference>
<name>A0A8H3EHF8_9LECA</name>
<gene>
    <name evidence="2" type="ORF">HETSPECPRED_003350</name>
</gene>
<comment type="similarity">
    <text evidence="1">Belongs to the OBAP family.</text>
</comment>
<evidence type="ECO:0008006" key="4">
    <source>
        <dbReference type="Google" id="ProtNLM"/>
    </source>
</evidence>
<dbReference type="OrthoDB" id="1901244at2759"/>
<dbReference type="Pfam" id="PF06884">
    <property type="entry name" value="DUF1264"/>
    <property type="match status" value="1"/>
</dbReference>
<proteinExistence type="inferred from homology"/>
<dbReference type="AlphaFoldDB" id="A0A8H3EHF8"/>
<evidence type="ECO:0000256" key="1">
    <source>
        <dbReference type="ARBA" id="ARBA00009740"/>
    </source>
</evidence>
<evidence type="ECO:0000313" key="2">
    <source>
        <dbReference type="EMBL" id="CAF9904082.1"/>
    </source>
</evidence>
<dbReference type="Proteomes" id="UP000664521">
    <property type="component" value="Unassembled WGS sequence"/>
</dbReference>
<protein>
    <recommendedName>
        <fullName evidence="4">DUF1264-domain-containing protein</fullName>
    </recommendedName>
</protein>
<dbReference type="EMBL" id="CAJPDS010000002">
    <property type="protein sequence ID" value="CAF9904082.1"/>
    <property type="molecule type" value="Genomic_DNA"/>
</dbReference>
<accession>A0A8H3EHF8</accession>
<sequence length="230" mass="25475">MDPTKTETDGAKGTPLSTESKVLETGAAAGQNFGPVKSICAHLNAFHVYASDPARCVEANHYCSHLNEDVRQCLIYDTPAPNARLIGVEYMISAGLFKTLDADERKLWHSHVFEVKSGMLIMPGPNGLPTGIWEAAETKEMEQVVGLYGKTYHFWQVDRGDKLPLGGPELMMSFTQEEQQPGLKELIGERDTRFGVDSQQKKEKRGYIEEPEIHTGIRSTISQALGGDMY</sequence>
<evidence type="ECO:0000313" key="3">
    <source>
        <dbReference type="Proteomes" id="UP000664521"/>
    </source>
</evidence>